<evidence type="ECO:0000256" key="3">
    <source>
        <dbReference type="ARBA" id="ARBA00022670"/>
    </source>
</evidence>
<accession>A0A2N0VFV5</accession>
<dbReference type="GO" id="GO:0046872">
    <property type="term" value="F:metal ion binding"/>
    <property type="evidence" value="ECO:0007669"/>
    <property type="project" value="UniProtKB-KW"/>
</dbReference>
<gene>
    <name evidence="9" type="ORF">CWD77_10470</name>
</gene>
<dbReference type="InterPro" id="IPR011659">
    <property type="entry name" value="WD40"/>
</dbReference>
<keyword evidence="6" id="KW-0862">Zinc</keyword>
<comment type="caution">
    <text evidence="9">The sequence shown here is derived from an EMBL/GenBank/DDBJ whole genome shotgun (WGS) entry which is preliminary data.</text>
</comment>
<dbReference type="Gene3D" id="2.120.10.30">
    <property type="entry name" value="TolB, C-terminal domain"/>
    <property type="match status" value="2"/>
</dbReference>
<evidence type="ECO:0000256" key="7">
    <source>
        <dbReference type="ARBA" id="ARBA00023049"/>
    </source>
</evidence>
<dbReference type="InterPro" id="IPR011042">
    <property type="entry name" value="6-blade_b-propeller_TolB-like"/>
</dbReference>
<evidence type="ECO:0000256" key="5">
    <source>
        <dbReference type="ARBA" id="ARBA00022801"/>
    </source>
</evidence>
<proteinExistence type="inferred from homology"/>
<evidence type="ECO:0000313" key="10">
    <source>
        <dbReference type="Proteomes" id="UP000233398"/>
    </source>
</evidence>
<name>A0A2N0VFV5_9BACT</name>
<evidence type="ECO:0000256" key="4">
    <source>
        <dbReference type="ARBA" id="ARBA00022723"/>
    </source>
</evidence>
<keyword evidence="5" id="KW-0378">Hydrolase</keyword>
<dbReference type="PANTHER" id="PTHR36842">
    <property type="entry name" value="PROTEIN TOLB HOMOLOG"/>
    <property type="match status" value="1"/>
</dbReference>
<reference evidence="9 10" key="1">
    <citation type="submission" date="2017-11" db="EMBL/GenBank/DDBJ databases">
        <title>Rhodohalobacter 15182 sp. nov., isolated from a salt lake.</title>
        <authorList>
            <person name="Han S."/>
        </authorList>
    </citation>
    <scope>NUCLEOTIDE SEQUENCE [LARGE SCALE GENOMIC DNA]</scope>
    <source>
        <strain evidence="9 10">15182</strain>
    </source>
</reference>
<evidence type="ECO:0000256" key="1">
    <source>
        <dbReference type="ARBA" id="ARBA00001947"/>
    </source>
</evidence>
<keyword evidence="10" id="KW-1185">Reference proteome</keyword>
<evidence type="ECO:0000256" key="6">
    <source>
        <dbReference type="ARBA" id="ARBA00022833"/>
    </source>
</evidence>
<dbReference type="GO" id="GO:0004222">
    <property type="term" value="F:metalloendopeptidase activity"/>
    <property type="evidence" value="ECO:0007669"/>
    <property type="project" value="InterPro"/>
</dbReference>
<evidence type="ECO:0000256" key="2">
    <source>
        <dbReference type="ARBA" id="ARBA00009820"/>
    </source>
</evidence>
<dbReference type="PANTHER" id="PTHR36842:SF1">
    <property type="entry name" value="PROTEIN TOLB"/>
    <property type="match status" value="1"/>
</dbReference>
<comment type="cofactor">
    <cofactor evidence="1">
        <name>Zn(2+)</name>
        <dbReference type="ChEBI" id="CHEBI:29105"/>
    </cofactor>
</comment>
<feature type="domain" description="Peptidase M48" evidence="8">
    <location>
        <begin position="98"/>
        <end position="167"/>
    </location>
</feature>
<evidence type="ECO:0000259" key="8">
    <source>
        <dbReference type="Pfam" id="PF01435"/>
    </source>
</evidence>
<comment type="similarity">
    <text evidence="2">Belongs to the TolB family.</text>
</comment>
<sequence length="1001" mass="114170">MKRYPAVFKQKWYYLIRNQTDEPILFMKTVISLLLLLLVITVDLSAQGFNSLNGRNHPYLNWQVAETEHFRIIYPDRISNIIPQASAIAEESYAALSANLEVDFSKKVRIYLSDEDEIVNGFANPIGKGYTAIWVNLNDYAETKTGSEKWLRKVIAHELGHIFHFKAVWSDFGLLNYVIADPLPRHWTEGLAQYQTEYWDSQRGDRWLRKAIFDSRPGFNDGQSIENGRLMYAVGNSQLRYFTEKYGDSTLVNLLSHRDDFLGIEYHDFNSAFDDAVEGGYQSFYEDWRKHMNVYYNTLASQMERTDSLDTEPISLPGQFYYDVAVSPDGSQLAVLSLQSLARPVRSLHIIQNDSTRSSRKIAEGSINSDLAWSSDGSALYYSRTVRGVNSSLLNDIFTLDIESGKEEQLTHSRRAKYPTQGPLKNTIAYIVNEDGNGNLFQLDLETGEENRITNYQNDIQIFHPLWVKSDQSWLIHKFDENGNRNMVLVDPLSGNETVLDRNDTDNRNFVLSPDGSKMAYTSLRDEVPNVFLYDFETGEERRITNLFTGGEVYGWTSSVDTLETERLLIKASETKRRDQVYWVDPHRDVFLGDDRVPEVYSSWRLKQAPNMISSGIEPDESLIVDQYKYRPIQNLTHASTIILPYFGDSRNWGLFGVTGFTEPLGKHLFAATGNISLGNLDYSYGVLSYINNQFYPSITTSIYKTPGSAFFYGDKFLVEELIGGQITVNIPVDRFEAPYQDGSVYTRLRHVLIHPFDRDAFTGSFQVPAPEQARQTDLTVGFQIKKQRPWRDNVIHPLDGWGVRGLLTGAEKIFGSEVRFATADLSAYKVLHPIGMQRIYLYGRYQQQWGSPLLQNYIGFSRLDNIHLSLPGEVPLELFNQAERVRGYREFIAGDRVAFGRFEYRIPFLPSLDTTILGLLDLGATSISMFSDVGVVWNARFVDGTTGREQRWGAGAELKNSLSLAGIRIAHAVGIAQPAQELFTNTDYDLYYRVRAVVPF</sequence>
<dbReference type="AlphaFoldDB" id="A0A2N0VFV5"/>
<protein>
    <recommendedName>
        <fullName evidence="8">Peptidase M48 domain-containing protein</fullName>
    </recommendedName>
</protein>
<dbReference type="GO" id="GO:0006508">
    <property type="term" value="P:proteolysis"/>
    <property type="evidence" value="ECO:0007669"/>
    <property type="project" value="UniProtKB-KW"/>
</dbReference>
<dbReference type="SUPFAM" id="SSF69304">
    <property type="entry name" value="Tricorn protease N-terminal domain"/>
    <property type="match status" value="1"/>
</dbReference>
<keyword evidence="7" id="KW-0482">Metalloprotease</keyword>
<keyword evidence="4" id="KW-0479">Metal-binding</keyword>
<dbReference type="EMBL" id="PISP01000003">
    <property type="protein sequence ID" value="PKD43050.1"/>
    <property type="molecule type" value="Genomic_DNA"/>
</dbReference>
<dbReference type="Proteomes" id="UP000233398">
    <property type="component" value="Unassembled WGS sequence"/>
</dbReference>
<evidence type="ECO:0000313" key="9">
    <source>
        <dbReference type="EMBL" id="PKD43050.1"/>
    </source>
</evidence>
<keyword evidence="3" id="KW-0645">Protease</keyword>
<organism evidence="9 10">
    <name type="scientific">Rhodohalobacter barkolensis</name>
    <dbReference type="NCBI Taxonomy" id="2053187"/>
    <lineage>
        <taxon>Bacteria</taxon>
        <taxon>Pseudomonadati</taxon>
        <taxon>Balneolota</taxon>
        <taxon>Balneolia</taxon>
        <taxon>Balneolales</taxon>
        <taxon>Balneolaceae</taxon>
        <taxon>Rhodohalobacter</taxon>
    </lineage>
</organism>
<dbReference type="Pfam" id="PF07676">
    <property type="entry name" value="PD40"/>
    <property type="match status" value="2"/>
</dbReference>
<dbReference type="InterPro" id="IPR001915">
    <property type="entry name" value="Peptidase_M48"/>
</dbReference>
<dbReference type="Pfam" id="PF01435">
    <property type="entry name" value="Peptidase_M48"/>
    <property type="match status" value="1"/>
</dbReference>
<dbReference type="Gene3D" id="2.40.160.50">
    <property type="entry name" value="membrane protein fhac: a member of the omp85/tpsb transporter family"/>
    <property type="match status" value="1"/>
</dbReference>